<keyword evidence="1" id="KW-0812">Transmembrane</keyword>
<dbReference type="AlphaFoldDB" id="A0A4P2VJD2"/>
<sequence>MRYFIIFLVTLVAIVLSYYFVDRSVVFFIEEQQINKSIILKILSDTPIILISFLGIYGLLFIFIFKKFMHNKLFQMFFCATLSVVLAAQIKDILKYLFGRYWANTWLNNNPSLLVNNVYGFHFFQKANSSFPSGHTTVTFAFCTVCLLYFPKYKYLFIIPMITVSIGQIGMHYHFVSDVIAGGFLGYAVAKTLTYYLTSVQFQKLNTLKSK</sequence>
<evidence type="ECO:0000313" key="4">
    <source>
        <dbReference type="Proteomes" id="UP000291236"/>
    </source>
</evidence>
<dbReference type="KEGG" id="sbf:JCM31447_12340"/>
<accession>A0A4P2VJD2</accession>
<organism evidence="3 4">
    <name type="scientific">Fluviispira sanaruensis</name>
    <dbReference type="NCBI Taxonomy" id="2493639"/>
    <lineage>
        <taxon>Bacteria</taxon>
        <taxon>Pseudomonadati</taxon>
        <taxon>Bdellovibrionota</taxon>
        <taxon>Oligoflexia</taxon>
        <taxon>Silvanigrellales</taxon>
        <taxon>Silvanigrellaceae</taxon>
        <taxon>Fluviispira</taxon>
    </lineage>
</organism>
<feature type="transmembrane region" description="Helical" evidence="1">
    <location>
        <begin position="155"/>
        <end position="173"/>
    </location>
</feature>
<feature type="transmembrane region" description="Helical" evidence="1">
    <location>
        <begin position="131"/>
        <end position="150"/>
    </location>
</feature>
<reference evidence="3 4" key="1">
    <citation type="submission" date="2018-12" db="EMBL/GenBank/DDBJ databases">
        <title>Rubrispira sanarue gen. nov., sp., nov., a member of the order Silvanigrellales, isolated from a brackish lake in Hamamatsu Japan.</title>
        <authorList>
            <person name="Maejima Y."/>
            <person name="Iino T."/>
            <person name="Muraguchi Y."/>
            <person name="Fukuda K."/>
            <person name="Nojiri H."/>
            <person name="Ohkuma M."/>
            <person name="Moriuchi R."/>
            <person name="Dohra H."/>
            <person name="Kimbara K."/>
            <person name="Shintani M."/>
        </authorList>
    </citation>
    <scope>NUCLEOTIDE SEQUENCE [LARGE SCALE GENOMIC DNA]</scope>
    <source>
        <strain evidence="3 4">RF1110005</strain>
    </source>
</reference>
<dbReference type="Proteomes" id="UP000291236">
    <property type="component" value="Chromosome"/>
</dbReference>
<evidence type="ECO:0000259" key="2">
    <source>
        <dbReference type="SMART" id="SM00014"/>
    </source>
</evidence>
<feature type="transmembrane region" description="Helical" evidence="1">
    <location>
        <begin position="47"/>
        <end position="65"/>
    </location>
</feature>
<name>A0A4P2VJD2_FLUSA</name>
<keyword evidence="1" id="KW-1133">Transmembrane helix</keyword>
<dbReference type="InterPro" id="IPR036938">
    <property type="entry name" value="PAP2/HPO_sf"/>
</dbReference>
<feature type="transmembrane region" description="Helical" evidence="1">
    <location>
        <begin position="77"/>
        <end position="98"/>
    </location>
</feature>
<evidence type="ECO:0000313" key="3">
    <source>
        <dbReference type="EMBL" id="BBH52791.1"/>
    </source>
</evidence>
<dbReference type="Gene3D" id="1.20.144.10">
    <property type="entry name" value="Phosphatidic acid phosphatase type 2/haloperoxidase"/>
    <property type="match status" value="1"/>
</dbReference>
<feature type="domain" description="Phosphatidic acid phosphatase type 2/haloperoxidase" evidence="2">
    <location>
        <begin position="71"/>
        <end position="194"/>
    </location>
</feature>
<dbReference type="InterPro" id="IPR000326">
    <property type="entry name" value="PAP2/HPO"/>
</dbReference>
<dbReference type="SUPFAM" id="SSF48317">
    <property type="entry name" value="Acid phosphatase/Vanadium-dependent haloperoxidase"/>
    <property type="match status" value="1"/>
</dbReference>
<feature type="transmembrane region" description="Helical" evidence="1">
    <location>
        <begin position="179"/>
        <end position="198"/>
    </location>
</feature>
<proteinExistence type="predicted"/>
<dbReference type="PANTHER" id="PTHR14969">
    <property type="entry name" value="SPHINGOSINE-1-PHOSPHATE PHOSPHOHYDROLASE"/>
    <property type="match status" value="1"/>
</dbReference>
<dbReference type="SMART" id="SM00014">
    <property type="entry name" value="acidPPc"/>
    <property type="match status" value="1"/>
</dbReference>
<protein>
    <submittedName>
        <fullName evidence="3">Phosphatase PAP2 family protein</fullName>
    </submittedName>
</protein>
<keyword evidence="4" id="KW-1185">Reference proteome</keyword>
<dbReference type="RefSeq" id="WP_172603804.1">
    <property type="nucleotide sequence ID" value="NZ_AP019368.1"/>
</dbReference>
<dbReference type="PANTHER" id="PTHR14969:SF13">
    <property type="entry name" value="AT30094P"/>
    <property type="match status" value="1"/>
</dbReference>
<evidence type="ECO:0000256" key="1">
    <source>
        <dbReference type="SAM" id="Phobius"/>
    </source>
</evidence>
<keyword evidence="1" id="KW-0472">Membrane</keyword>
<dbReference type="Pfam" id="PF01569">
    <property type="entry name" value="PAP2"/>
    <property type="match status" value="1"/>
</dbReference>
<dbReference type="EMBL" id="AP019368">
    <property type="protein sequence ID" value="BBH52791.1"/>
    <property type="molecule type" value="Genomic_DNA"/>
</dbReference>
<gene>
    <name evidence="3" type="ORF">JCM31447_12340</name>
</gene>